<evidence type="ECO:0000256" key="4">
    <source>
        <dbReference type="ARBA" id="ARBA00022692"/>
    </source>
</evidence>
<keyword evidence="3 10" id="KW-0808">Transferase</keyword>
<feature type="binding site" evidence="7">
    <location>
        <position position="210"/>
    </location>
    <ligand>
        <name>Mg(2+)</name>
        <dbReference type="ChEBI" id="CHEBI:18420"/>
    </ligand>
</feature>
<name>A0A857DJ31_9FIRM</name>
<dbReference type="PANTHER" id="PTHR22926">
    <property type="entry name" value="PHOSPHO-N-ACETYLMURAMOYL-PENTAPEPTIDE-TRANSFERASE"/>
    <property type="match status" value="1"/>
</dbReference>
<feature type="transmembrane region" description="Helical" evidence="9">
    <location>
        <begin position="6"/>
        <end position="26"/>
    </location>
</feature>
<feature type="transmembrane region" description="Helical" evidence="9">
    <location>
        <begin position="157"/>
        <end position="178"/>
    </location>
</feature>
<dbReference type="GO" id="GO:0009103">
    <property type="term" value="P:lipopolysaccharide biosynthetic process"/>
    <property type="evidence" value="ECO:0007669"/>
    <property type="project" value="TreeGrafter"/>
</dbReference>
<dbReference type="InterPro" id="IPR000715">
    <property type="entry name" value="Glycosyl_transferase_4"/>
</dbReference>
<feature type="compositionally biased region" description="Basic and acidic residues" evidence="8">
    <location>
        <begin position="381"/>
        <end position="391"/>
    </location>
</feature>
<evidence type="ECO:0000256" key="5">
    <source>
        <dbReference type="ARBA" id="ARBA00022989"/>
    </source>
</evidence>
<feature type="transmembrane region" description="Helical" evidence="9">
    <location>
        <begin position="47"/>
        <end position="65"/>
    </location>
</feature>
<gene>
    <name evidence="10" type="ORF">GQ588_09285</name>
</gene>
<evidence type="ECO:0000256" key="3">
    <source>
        <dbReference type="ARBA" id="ARBA00022679"/>
    </source>
</evidence>
<keyword evidence="7" id="KW-0479">Metal-binding</keyword>
<evidence type="ECO:0000313" key="10">
    <source>
        <dbReference type="EMBL" id="QHA00813.1"/>
    </source>
</evidence>
<feature type="region of interest" description="Disordered" evidence="8">
    <location>
        <begin position="348"/>
        <end position="391"/>
    </location>
</feature>
<dbReference type="GO" id="GO:0005886">
    <property type="term" value="C:plasma membrane"/>
    <property type="evidence" value="ECO:0007669"/>
    <property type="project" value="UniProtKB-SubCell"/>
</dbReference>
<keyword evidence="5 9" id="KW-1133">Transmembrane helix</keyword>
<dbReference type="EMBL" id="CP046996">
    <property type="protein sequence ID" value="QHA00813.1"/>
    <property type="molecule type" value="Genomic_DNA"/>
</dbReference>
<feature type="transmembrane region" description="Helical" evidence="9">
    <location>
        <begin position="213"/>
        <end position="229"/>
    </location>
</feature>
<evidence type="ECO:0000256" key="1">
    <source>
        <dbReference type="ARBA" id="ARBA00004651"/>
    </source>
</evidence>
<evidence type="ECO:0000256" key="9">
    <source>
        <dbReference type="SAM" id="Phobius"/>
    </source>
</evidence>
<dbReference type="AlphaFoldDB" id="A0A857DJ31"/>
<dbReference type="GO" id="GO:0071555">
    <property type="term" value="P:cell wall organization"/>
    <property type="evidence" value="ECO:0007669"/>
    <property type="project" value="TreeGrafter"/>
</dbReference>
<evidence type="ECO:0000256" key="2">
    <source>
        <dbReference type="ARBA" id="ARBA00022475"/>
    </source>
</evidence>
<dbReference type="GO" id="GO:0046872">
    <property type="term" value="F:metal ion binding"/>
    <property type="evidence" value="ECO:0007669"/>
    <property type="project" value="UniProtKB-KW"/>
</dbReference>
<evidence type="ECO:0000256" key="6">
    <source>
        <dbReference type="ARBA" id="ARBA00023136"/>
    </source>
</evidence>
<keyword evidence="6 9" id="KW-0472">Membrane</keyword>
<organism evidence="10 11">
    <name type="scientific">Dehalobacter restrictus</name>
    <dbReference type="NCBI Taxonomy" id="55583"/>
    <lineage>
        <taxon>Bacteria</taxon>
        <taxon>Bacillati</taxon>
        <taxon>Bacillota</taxon>
        <taxon>Clostridia</taxon>
        <taxon>Eubacteriales</taxon>
        <taxon>Desulfitobacteriaceae</taxon>
        <taxon>Dehalobacter</taxon>
    </lineage>
</organism>
<dbReference type="CDD" id="cd06853">
    <property type="entry name" value="GT_WecA_like"/>
    <property type="match status" value="1"/>
</dbReference>
<proteinExistence type="predicted"/>
<comment type="cofactor">
    <cofactor evidence="7">
        <name>Mg(2+)</name>
        <dbReference type="ChEBI" id="CHEBI:18420"/>
    </cofactor>
</comment>
<feature type="compositionally biased region" description="Basic and acidic residues" evidence="8">
    <location>
        <begin position="348"/>
        <end position="367"/>
    </location>
</feature>
<keyword evidence="7" id="KW-0460">Magnesium</keyword>
<evidence type="ECO:0000256" key="8">
    <source>
        <dbReference type="SAM" id="MobiDB-lite"/>
    </source>
</evidence>
<feature type="transmembrane region" description="Helical" evidence="9">
    <location>
        <begin position="235"/>
        <end position="256"/>
    </location>
</feature>
<feature type="transmembrane region" description="Helical" evidence="9">
    <location>
        <begin position="99"/>
        <end position="119"/>
    </location>
</feature>
<feature type="transmembrane region" description="Helical" evidence="9">
    <location>
        <begin position="184"/>
        <end position="201"/>
    </location>
</feature>
<feature type="transmembrane region" description="Helical" evidence="9">
    <location>
        <begin position="286"/>
        <end position="304"/>
    </location>
</feature>
<dbReference type="PANTHER" id="PTHR22926:SF3">
    <property type="entry name" value="UNDECAPRENYL-PHOSPHATE ALPHA-N-ACETYLGLUCOSAMINYL 1-PHOSPHATE TRANSFERASE"/>
    <property type="match status" value="1"/>
</dbReference>
<comment type="subcellular location">
    <subcellularLocation>
        <location evidence="1">Cell membrane</location>
        <topology evidence="1">Multi-pass membrane protein</topology>
    </subcellularLocation>
</comment>
<accession>A0A857DJ31</accession>
<dbReference type="Proteomes" id="UP000430508">
    <property type="component" value="Chromosome"/>
</dbReference>
<evidence type="ECO:0000256" key="7">
    <source>
        <dbReference type="PIRSR" id="PIRSR600715-1"/>
    </source>
</evidence>
<dbReference type="GO" id="GO:0016780">
    <property type="term" value="F:phosphotransferase activity, for other substituted phosphate groups"/>
    <property type="evidence" value="ECO:0007669"/>
    <property type="project" value="InterPro"/>
</dbReference>
<feature type="transmembrane region" description="Helical" evidence="9">
    <location>
        <begin position="71"/>
        <end position="87"/>
    </location>
</feature>
<dbReference type="InterPro" id="IPR018480">
    <property type="entry name" value="PNAcMuramoyl-5peptid_Trfase_CS"/>
</dbReference>
<dbReference type="Pfam" id="PF00953">
    <property type="entry name" value="Glycos_transf_4"/>
    <property type="match status" value="1"/>
</dbReference>
<feature type="transmembrane region" description="Helical" evidence="9">
    <location>
        <begin position="310"/>
        <end position="329"/>
    </location>
</feature>
<keyword evidence="2" id="KW-1003">Cell membrane</keyword>
<sequence length="391" mass="43529">MLSYLSTFLLAVLFALILTPISIILAREWGVMDYPGERRIHKTPIPRLGGAAIYLAFWLAVFLMVAVNKMLIGLFLGSTIIFVVGIYDDVKGMRPLVKLLWQILAAVILIFFGMAVPHITLPLYGVVQLGLIGNIFAVLWIVGLVNAVNISDGMDGLASGICFIAAITLFWSATIRSAYPGADLLMLALSGVTLGFLFYNFNPAKIIMGDSGSMFLGYMIGSVSIWGLLKTATVLGLVFPLLVLGMPLMDMLFAIIRRKWKGHSIVRADRGHLHHRLLDTGLNQRQAVFVLYGISLCFGLAAIFSAYGHWYIAAILVVIDLGIILRIMFRKFRLHNWYTVTRPVSADMEDKKDVEKDDAGMQQKTEEQSQAETQNPEEQNQEEKIKMRNKV</sequence>
<dbReference type="PROSITE" id="PS01348">
    <property type="entry name" value="MRAY_2"/>
    <property type="match status" value="1"/>
</dbReference>
<reference evidence="10 11" key="1">
    <citation type="submission" date="2019-12" db="EMBL/GenBank/DDBJ databases">
        <title>Sequence classification of anaerobic respiratory reductive dehalogenases: First we see many, then we see few.</title>
        <authorList>
            <person name="Molenda O."/>
            <person name="Puentes Jacome L.A."/>
            <person name="Cao X."/>
            <person name="Nesbo C.L."/>
            <person name="Tang S."/>
            <person name="Morson N."/>
            <person name="Patron J."/>
            <person name="Lomheim L."/>
            <person name="Wishart D.S."/>
            <person name="Edwards E.A."/>
        </authorList>
    </citation>
    <scope>NUCLEOTIDE SEQUENCE [LARGE SCALE GENOMIC DNA]</scope>
    <source>
        <strain evidence="10 11">12DCA</strain>
    </source>
</reference>
<evidence type="ECO:0000313" key="11">
    <source>
        <dbReference type="Proteomes" id="UP000430508"/>
    </source>
</evidence>
<dbReference type="GO" id="GO:0044038">
    <property type="term" value="P:cell wall macromolecule biosynthetic process"/>
    <property type="evidence" value="ECO:0007669"/>
    <property type="project" value="TreeGrafter"/>
</dbReference>
<feature type="transmembrane region" description="Helical" evidence="9">
    <location>
        <begin position="125"/>
        <end position="145"/>
    </location>
</feature>
<keyword evidence="4 9" id="KW-0812">Transmembrane</keyword>
<feature type="binding site" evidence="7">
    <location>
        <position position="149"/>
    </location>
    <ligand>
        <name>Mg(2+)</name>
        <dbReference type="ChEBI" id="CHEBI:18420"/>
    </ligand>
</feature>
<dbReference type="RefSeq" id="WP_019226483.1">
    <property type="nucleotide sequence ID" value="NZ_CP046996.1"/>
</dbReference>
<protein>
    <submittedName>
        <fullName evidence="10">Undecaprenyl/decaprenyl-phosphate alpha-N-acetylglucosaminyl 1-phosphate transferase</fullName>
    </submittedName>
</protein>